<organism evidence="7 8">
    <name type="scientific">Candidatus Lloydbacteria bacterium RIFCSPHIGHO2_02_FULL_54_17</name>
    <dbReference type="NCBI Taxonomy" id="1798664"/>
    <lineage>
        <taxon>Bacteria</taxon>
        <taxon>Candidatus Lloydiibacteriota</taxon>
    </lineage>
</organism>
<dbReference type="PANTHER" id="PTHR23359">
    <property type="entry name" value="NUCLEOTIDE KINASE"/>
    <property type="match status" value="1"/>
</dbReference>
<keyword evidence="3 6" id="KW-0547">Nucleotide-binding</keyword>
<dbReference type="Pfam" id="PF00406">
    <property type="entry name" value="ADK"/>
    <property type="match status" value="1"/>
</dbReference>
<dbReference type="STRING" id="1798664.A3C93_00745"/>
<dbReference type="EC" id="2.7.4.3" evidence="6"/>
<name>A0A1G2DH93_9BACT</name>
<dbReference type="AlphaFoldDB" id="A0A1G2DH93"/>
<evidence type="ECO:0000313" key="7">
    <source>
        <dbReference type="EMBL" id="OGZ12168.1"/>
    </source>
</evidence>
<dbReference type="EMBL" id="MHLO01000023">
    <property type="protein sequence ID" value="OGZ12168.1"/>
    <property type="molecule type" value="Genomic_DNA"/>
</dbReference>
<evidence type="ECO:0000256" key="2">
    <source>
        <dbReference type="ARBA" id="ARBA00022727"/>
    </source>
</evidence>
<evidence type="ECO:0000313" key="8">
    <source>
        <dbReference type="Proteomes" id="UP000178636"/>
    </source>
</evidence>
<evidence type="ECO:0000256" key="5">
    <source>
        <dbReference type="RuleBase" id="RU003330"/>
    </source>
</evidence>
<keyword evidence="1 5" id="KW-0808">Transferase</keyword>
<evidence type="ECO:0000256" key="3">
    <source>
        <dbReference type="ARBA" id="ARBA00022741"/>
    </source>
</evidence>
<protein>
    <recommendedName>
        <fullName evidence="6">Adenylate kinase</fullName>
        <ecNumber evidence="6">2.7.4.3</ecNumber>
    </recommendedName>
</protein>
<dbReference type="Proteomes" id="UP000178636">
    <property type="component" value="Unassembled WGS sequence"/>
</dbReference>
<reference evidence="7 8" key="1">
    <citation type="journal article" date="2016" name="Nat. Commun.">
        <title>Thousands of microbial genomes shed light on interconnected biogeochemical processes in an aquifer system.</title>
        <authorList>
            <person name="Anantharaman K."/>
            <person name="Brown C.T."/>
            <person name="Hug L.A."/>
            <person name="Sharon I."/>
            <person name="Castelle C.J."/>
            <person name="Probst A.J."/>
            <person name="Thomas B.C."/>
            <person name="Singh A."/>
            <person name="Wilkins M.J."/>
            <person name="Karaoz U."/>
            <person name="Brodie E.L."/>
            <person name="Williams K.H."/>
            <person name="Hubbard S.S."/>
            <person name="Banfield J.F."/>
        </authorList>
    </citation>
    <scope>NUCLEOTIDE SEQUENCE [LARGE SCALE GENOMIC DNA]</scope>
</reference>
<comment type="similarity">
    <text evidence="5">Belongs to the adenylate kinase family.</text>
</comment>
<dbReference type="SUPFAM" id="SSF52540">
    <property type="entry name" value="P-loop containing nucleoside triphosphate hydrolases"/>
    <property type="match status" value="1"/>
</dbReference>
<dbReference type="InterPro" id="IPR027417">
    <property type="entry name" value="P-loop_NTPase"/>
</dbReference>
<keyword evidence="6" id="KW-0067">ATP-binding</keyword>
<dbReference type="GO" id="GO:0005737">
    <property type="term" value="C:cytoplasm"/>
    <property type="evidence" value="ECO:0007669"/>
    <property type="project" value="UniProtKB-SubCell"/>
</dbReference>
<dbReference type="Gene3D" id="3.40.50.300">
    <property type="entry name" value="P-loop containing nucleotide triphosphate hydrolases"/>
    <property type="match status" value="1"/>
</dbReference>
<comment type="caution">
    <text evidence="7">The sequence shown here is derived from an EMBL/GenBank/DDBJ whole genome shotgun (WGS) entry which is preliminary data.</text>
</comment>
<dbReference type="GO" id="GO:0004017">
    <property type="term" value="F:AMP kinase activity"/>
    <property type="evidence" value="ECO:0007669"/>
    <property type="project" value="UniProtKB-EC"/>
</dbReference>
<accession>A0A1G2DH93</accession>
<dbReference type="InterPro" id="IPR000850">
    <property type="entry name" value="Adenylat/UMP-CMP_kin"/>
</dbReference>
<evidence type="ECO:0000256" key="6">
    <source>
        <dbReference type="RuleBase" id="RU003331"/>
    </source>
</evidence>
<keyword evidence="2" id="KW-0545">Nucleotide biosynthesis</keyword>
<comment type="subunit">
    <text evidence="6">Monomer.</text>
</comment>
<sequence>MKKETFVFIGASGCGKGTQVELLKQELTKRDPKTPIFYLQTGQHFREFVKSESRAAAIAREAQERGELLPGFLAMWLWSDIFIKNLTGNEHLVIDGSPRTVDEAEHLDVALKFFKRGVPTVIFINVSPEWSMARMKERAAKESRNDDTEASIAKRLAWYERDVVPTVERYRRDRDYRFVEVNGEQSVVDVHREVIEKVFAA</sequence>
<evidence type="ECO:0000256" key="1">
    <source>
        <dbReference type="ARBA" id="ARBA00022679"/>
    </source>
</evidence>
<comment type="subcellular location">
    <subcellularLocation>
        <location evidence="6">Cytoplasm</location>
    </subcellularLocation>
</comment>
<evidence type="ECO:0000256" key="4">
    <source>
        <dbReference type="ARBA" id="ARBA00022777"/>
    </source>
</evidence>
<dbReference type="GO" id="GO:0005524">
    <property type="term" value="F:ATP binding"/>
    <property type="evidence" value="ECO:0007669"/>
    <property type="project" value="UniProtKB-KW"/>
</dbReference>
<dbReference type="PRINTS" id="PR00094">
    <property type="entry name" value="ADENYLTKNASE"/>
</dbReference>
<proteinExistence type="inferred from homology"/>
<keyword evidence="4 5" id="KW-0418">Kinase</keyword>
<comment type="catalytic activity">
    <reaction evidence="6">
        <text>AMP + ATP = 2 ADP</text>
        <dbReference type="Rhea" id="RHEA:12973"/>
        <dbReference type="ChEBI" id="CHEBI:30616"/>
        <dbReference type="ChEBI" id="CHEBI:456215"/>
        <dbReference type="ChEBI" id="CHEBI:456216"/>
        <dbReference type="EC" id="2.7.4.3"/>
    </reaction>
</comment>
<gene>
    <name evidence="7" type="ORF">A3C93_00745</name>
</gene>